<name>A0ABY2SFM9_9HYPH</name>
<gene>
    <name evidence="2" type="ORF">FCN80_21330</name>
</gene>
<accession>A0ABY2SFM9</accession>
<dbReference type="Pfam" id="PF01527">
    <property type="entry name" value="HTH_Tnp_1"/>
    <property type="match status" value="1"/>
</dbReference>
<organism evidence="2 3">
    <name type="scientific">Martelella alba</name>
    <dbReference type="NCBI Taxonomy" id="2590451"/>
    <lineage>
        <taxon>Bacteria</taxon>
        <taxon>Pseudomonadati</taxon>
        <taxon>Pseudomonadota</taxon>
        <taxon>Alphaproteobacteria</taxon>
        <taxon>Hyphomicrobiales</taxon>
        <taxon>Aurantimonadaceae</taxon>
        <taxon>Martelella</taxon>
    </lineage>
</organism>
<keyword evidence="3" id="KW-1185">Reference proteome</keyword>
<feature type="region of interest" description="Disordered" evidence="1">
    <location>
        <begin position="53"/>
        <end position="73"/>
    </location>
</feature>
<dbReference type="SUPFAM" id="SSF46689">
    <property type="entry name" value="Homeodomain-like"/>
    <property type="match status" value="1"/>
</dbReference>
<evidence type="ECO:0000313" key="2">
    <source>
        <dbReference type="EMBL" id="TKI03517.1"/>
    </source>
</evidence>
<dbReference type="InterPro" id="IPR009057">
    <property type="entry name" value="Homeodomain-like_sf"/>
</dbReference>
<evidence type="ECO:0000256" key="1">
    <source>
        <dbReference type="SAM" id="MobiDB-lite"/>
    </source>
</evidence>
<evidence type="ECO:0008006" key="4">
    <source>
        <dbReference type="Google" id="ProtNLM"/>
    </source>
</evidence>
<dbReference type="EMBL" id="SZPQ01000042">
    <property type="protein sequence ID" value="TKI03517.1"/>
    <property type="molecule type" value="Genomic_DNA"/>
</dbReference>
<reference evidence="2 3" key="1">
    <citation type="submission" date="2019-04" db="EMBL/GenBank/DDBJ databases">
        <authorList>
            <person name="Li M."/>
            <person name="Gao C."/>
        </authorList>
    </citation>
    <scope>NUCLEOTIDE SEQUENCE [LARGE SCALE GENOMIC DNA]</scope>
    <source>
        <strain evidence="2 3">BGMRC 2031</strain>
    </source>
</reference>
<evidence type="ECO:0000313" key="3">
    <source>
        <dbReference type="Proteomes" id="UP000305202"/>
    </source>
</evidence>
<dbReference type="Proteomes" id="UP000305202">
    <property type="component" value="Unassembled WGS sequence"/>
</dbReference>
<dbReference type="InterPro" id="IPR002514">
    <property type="entry name" value="Transposase_8"/>
</dbReference>
<proteinExistence type="predicted"/>
<comment type="caution">
    <text evidence="2">The sequence shown here is derived from an EMBL/GenBank/DDBJ whole genome shotgun (WGS) entry which is preliminary data.</text>
</comment>
<protein>
    <recommendedName>
        <fullName evidence="4">Transposase</fullName>
    </recommendedName>
</protein>
<sequence>MGATESVMKRYSPERKAVVLAKLLPPYNMTVTALAQQEGISEATLYTWRKQAKAEGKPVPAQTKKRGYGRKPGLLGGSPCIHFESPLTRDKVNFG</sequence>